<organism evidence="2 3">
    <name type="scientific">Gelidibacter gilvus</name>
    <dbReference type="NCBI Taxonomy" id="59602"/>
    <lineage>
        <taxon>Bacteria</taxon>
        <taxon>Pseudomonadati</taxon>
        <taxon>Bacteroidota</taxon>
        <taxon>Flavobacteriia</taxon>
        <taxon>Flavobacteriales</taxon>
        <taxon>Flavobacteriaceae</taxon>
        <taxon>Gelidibacter</taxon>
    </lineage>
</organism>
<accession>A0A4Q0XJ72</accession>
<dbReference type="CDD" id="cd06558">
    <property type="entry name" value="crotonase-like"/>
    <property type="match status" value="1"/>
</dbReference>
<gene>
    <name evidence="2" type="ORF">ESZ48_04735</name>
</gene>
<dbReference type="RefSeq" id="WP_129016180.1">
    <property type="nucleotide sequence ID" value="NZ_SDDZ01000002.1"/>
</dbReference>
<dbReference type="SUPFAM" id="SSF52096">
    <property type="entry name" value="ClpP/crotonase"/>
    <property type="match status" value="1"/>
</dbReference>
<reference evidence="2 3" key="1">
    <citation type="submission" date="2019-01" db="EMBL/GenBank/DDBJ databases">
        <title>Genome sequence of the Antarctic species Gelidibacter gilvus ACAM 158(T).</title>
        <authorList>
            <person name="Bowman J.P."/>
        </authorList>
    </citation>
    <scope>NUCLEOTIDE SEQUENCE [LARGE SCALE GENOMIC DNA]</scope>
    <source>
        <strain evidence="2 3">IC158</strain>
    </source>
</reference>
<dbReference type="InterPro" id="IPR029045">
    <property type="entry name" value="ClpP/crotonase-like_dom_sf"/>
</dbReference>
<name>A0A4Q0XJ72_9FLAO</name>
<comment type="caution">
    <text evidence="2">The sequence shown here is derived from an EMBL/GenBank/DDBJ whole genome shotgun (WGS) entry which is preliminary data.</text>
</comment>
<sequence length="272" mass="30516">MEFFNKELVDKALEQTFAFIQLKFEAHVLTLTLDRAEKKNAIHPQMVQEIAFAMQFAKQTNAVRAVVINALGDVFCAGADLKAFMGMVGEFESSIPKSDQEILLGELFNKVHKPVISKIEGDVYAGGLFFLAGPTYVVCNDHVKLGLPEVKRGLFPFQVMASLLEIMPKRKVIDWCINGDTIDANKALEFGLVTHLTTKETIDETVNSIINKLLENSPTAIRLGLEAADYINKKESEHAYLMQMLQKTIMSKDAQEGMLAFKEKRKPNWSDQ</sequence>
<keyword evidence="3" id="KW-1185">Reference proteome</keyword>
<dbReference type="Gene3D" id="3.90.226.10">
    <property type="entry name" value="2-enoyl-CoA Hydratase, Chain A, domain 1"/>
    <property type="match status" value="1"/>
</dbReference>
<evidence type="ECO:0000313" key="3">
    <source>
        <dbReference type="Proteomes" id="UP000289792"/>
    </source>
</evidence>
<dbReference type="PANTHER" id="PTHR42964:SF1">
    <property type="entry name" value="POLYKETIDE BIOSYNTHESIS ENOYL-COA HYDRATASE PKSH-RELATED"/>
    <property type="match status" value="1"/>
</dbReference>
<dbReference type="InterPro" id="IPR001753">
    <property type="entry name" value="Enoyl-CoA_hydra/iso"/>
</dbReference>
<evidence type="ECO:0000256" key="1">
    <source>
        <dbReference type="ARBA" id="ARBA00005254"/>
    </source>
</evidence>
<dbReference type="OrthoDB" id="9775794at2"/>
<proteinExistence type="inferred from homology"/>
<dbReference type="AlphaFoldDB" id="A0A4Q0XJ72"/>
<evidence type="ECO:0000313" key="2">
    <source>
        <dbReference type="EMBL" id="RXJ51183.1"/>
    </source>
</evidence>
<dbReference type="InterPro" id="IPR051683">
    <property type="entry name" value="Enoyl-CoA_Hydratase/Isomerase"/>
</dbReference>
<dbReference type="PANTHER" id="PTHR42964">
    <property type="entry name" value="ENOYL-COA HYDRATASE"/>
    <property type="match status" value="1"/>
</dbReference>
<dbReference type="Proteomes" id="UP000289792">
    <property type="component" value="Unassembled WGS sequence"/>
</dbReference>
<protein>
    <submittedName>
        <fullName evidence="2">Enoyl-CoA hydratase</fullName>
    </submittedName>
</protein>
<comment type="similarity">
    <text evidence="1">Belongs to the enoyl-CoA hydratase/isomerase family.</text>
</comment>
<dbReference type="Pfam" id="PF00378">
    <property type="entry name" value="ECH_1"/>
    <property type="match status" value="1"/>
</dbReference>
<dbReference type="EMBL" id="SDDZ01000002">
    <property type="protein sequence ID" value="RXJ51183.1"/>
    <property type="molecule type" value="Genomic_DNA"/>
</dbReference>
<dbReference type="GO" id="GO:0003824">
    <property type="term" value="F:catalytic activity"/>
    <property type="evidence" value="ECO:0007669"/>
    <property type="project" value="UniProtKB-ARBA"/>
</dbReference>